<dbReference type="PANTHER" id="PTHR38591:SF1">
    <property type="entry name" value="BLL1000 PROTEIN"/>
    <property type="match status" value="1"/>
</dbReference>
<proteinExistence type="predicted"/>
<sequence>MKRLSLLLAAVTLILAIAFWPRPGITNSGQASVEWLSSQDVTASDGFAQVTEPKSLTFPQDLGPHEAYQTEWWYYTGNLETESGREFGYQLTFFRRKLTPEKTKSVANQSAWRSNQIYFADFTITDVEQQKFYSHERFSRQSADLSGAQAEPYRVWLEDWSVSAIAPGVVHLVANTDDVALDLTLTETLPPVLQGDQGYSKRGTEPGNASYYYSILQQQTQGTLTIADETFAVQGLTWKDHEYSTSALSPGTVGWDWFSLQLDDGSALMLYGLRQENGDIADVSSGTYISPDGSTQPIAPTDWQIDVLDTWRSPTSQAVYPSRWHIKIPKLALVLDGKSLVANQELSFSTTYWEGAVGFTGTVAEQPVSARGYVEMTGYADRLDAVL</sequence>
<dbReference type="RefSeq" id="WP_193992837.1">
    <property type="nucleotide sequence ID" value="NZ_JADEXP010000062.1"/>
</dbReference>
<keyword evidence="3" id="KW-1185">Reference proteome</keyword>
<reference evidence="2" key="1">
    <citation type="submission" date="2020-10" db="EMBL/GenBank/DDBJ databases">
        <authorList>
            <person name="Castelo-Branco R."/>
            <person name="Eusebio N."/>
            <person name="Adriana R."/>
            <person name="Vieira A."/>
            <person name="Brugerolle De Fraissinette N."/>
            <person name="Rezende De Castro R."/>
            <person name="Schneider M.P."/>
            <person name="Vasconcelos V."/>
            <person name="Leao P.N."/>
        </authorList>
    </citation>
    <scope>NUCLEOTIDE SEQUENCE</scope>
    <source>
        <strain evidence="2">LEGE 11479</strain>
    </source>
</reference>
<dbReference type="Pfam" id="PF07143">
    <property type="entry name" value="CrtC"/>
    <property type="match status" value="1"/>
</dbReference>
<accession>A0A928X3D5</accession>
<protein>
    <recommendedName>
        <fullName evidence="1">AttH domain-containing protein</fullName>
    </recommendedName>
</protein>
<dbReference type="InterPro" id="IPR023374">
    <property type="entry name" value="AttH-like_dom_sf"/>
</dbReference>
<dbReference type="InterPro" id="IPR010791">
    <property type="entry name" value="AttH_dom"/>
</dbReference>
<gene>
    <name evidence="2" type="ORF">IQ260_09355</name>
</gene>
<dbReference type="AlphaFoldDB" id="A0A928X3D5"/>
<name>A0A928X3D5_LEPEC</name>
<dbReference type="Proteomes" id="UP000615026">
    <property type="component" value="Unassembled WGS sequence"/>
</dbReference>
<evidence type="ECO:0000313" key="2">
    <source>
        <dbReference type="EMBL" id="MBE9066859.1"/>
    </source>
</evidence>
<comment type="caution">
    <text evidence="2">The sequence shown here is derived from an EMBL/GenBank/DDBJ whole genome shotgun (WGS) entry which is preliminary data.</text>
</comment>
<evidence type="ECO:0000313" key="3">
    <source>
        <dbReference type="Proteomes" id="UP000615026"/>
    </source>
</evidence>
<dbReference type="EMBL" id="JADEXP010000062">
    <property type="protein sequence ID" value="MBE9066859.1"/>
    <property type="molecule type" value="Genomic_DNA"/>
</dbReference>
<organism evidence="2 3">
    <name type="scientific">Leptolyngbya cf. ectocarpi LEGE 11479</name>
    <dbReference type="NCBI Taxonomy" id="1828722"/>
    <lineage>
        <taxon>Bacteria</taxon>
        <taxon>Bacillati</taxon>
        <taxon>Cyanobacteriota</taxon>
        <taxon>Cyanophyceae</taxon>
        <taxon>Leptolyngbyales</taxon>
        <taxon>Leptolyngbyaceae</taxon>
        <taxon>Leptolyngbya group</taxon>
        <taxon>Leptolyngbya</taxon>
    </lineage>
</organism>
<dbReference type="Gene3D" id="2.40.370.10">
    <property type="entry name" value="AttH-like domain"/>
    <property type="match status" value="2"/>
</dbReference>
<dbReference type="SUPFAM" id="SSF159245">
    <property type="entry name" value="AttH-like"/>
    <property type="match status" value="1"/>
</dbReference>
<dbReference type="PANTHER" id="PTHR38591">
    <property type="entry name" value="HYDROLASE"/>
    <property type="match status" value="1"/>
</dbReference>
<dbReference type="Pfam" id="PF17186">
    <property type="entry name" value="Lipocalin_9"/>
    <property type="match status" value="1"/>
</dbReference>
<feature type="domain" description="AttH" evidence="1">
    <location>
        <begin position="70"/>
        <end position="245"/>
    </location>
</feature>
<evidence type="ECO:0000259" key="1">
    <source>
        <dbReference type="Pfam" id="PF07143"/>
    </source>
</evidence>